<proteinExistence type="inferred from homology"/>
<dbReference type="Pfam" id="PF00582">
    <property type="entry name" value="Usp"/>
    <property type="match status" value="1"/>
</dbReference>
<dbReference type="PRINTS" id="PR01438">
    <property type="entry name" value="UNVRSLSTRESS"/>
</dbReference>
<dbReference type="AlphaFoldDB" id="A0A1H6JC82"/>
<dbReference type="SUPFAM" id="SSF52402">
    <property type="entry name" value="Adenine nucleotide alpha hydrolases-like"/>
    <property type="match status" value="2"/>
</dbReference>
<dbReference type="EMBL" id="FNWO01000014">
    <property type="protein sequence ID" value="SEH56627.1"/>
    <property type="molecule type" value="Genomic_DNA"/>
</dbReference>
<dbReference type="PANTHER" id="PTHR46268:SF15">
    <property type="entry name" value="UNIVERSAL STRESS PROTEIN HP_0031"/>
    <property type="match status" value="1"/>
</dbReference>
<accession>A0A1H6JC82</accession>
<dbReference type="OrthoDB" id="9804721at2"/>
<evidence type="ECO:0000313" key="3">
    <source>
        <dbReference type="EMBL" id="SEH56627.1"/>
    </source>
</evidence>
<dbReference type="InterPro" id="IPR006015">
    <property type="entry name" value="Universal_stress_UspA"/>
</dbReference>
<comment type="similarity">
    <text evidence="1">Belongs to the universal stress protein A family.</text>
</comment>
<protein>
    <submittedName>
        <fullName evidence="3">Nucleotide-binding universal stress protein, UspA family</fullName>
    </submittedName>
</protein>
<dbReference type="PANTHER" id="PTHR46268">
    <property type="entry name" value="STRESS RESPONSE PROTEIN NHAX"/>
    <property type="match status" value="1"/>
</dbReference>
<organism evidence="3 4">
    <name type="scientific">Magnetospirillum fulvum</name>
    <name type="common">Rhodospirillum fulvum</name>
    <dbReference type="NCBI Taxonomy" id="1082"/>
    <lineage>
        <taxon>Bacteria</taxon>
        <taxon>Pseudomonadati</taxon>
        <taxon>Pseudomonadota</taxon>
        <taxon>Alphaproteobacteria</taxon>
        <taxon>Rhodospirillales</taxon>
        <taxon>Rhodospirillaceae</taxon>
        <taxon>Magnetospirillum</taxon>
    </lineage>
</organism>
<dbReference type="CDD" id="cd00293">
    <property type="entry name" value="USP-like"/>
    <property type="match status" value="1"/>
</dbReference>
<sequence>MKDILVHLDDSERCAVRLGLAVGLARRFEARLTGLFARIDSFAPGTVAHQASDFLVAARETVRTGFETAVTAAGIKGRWWHLSHGEPGHVLGETTFCARFADLVVMGQAEPKSPLVPDDMVEHVILNSGRPVLVVPYSGTFATLGERVAIAWNASREAARALADSLPLLAGAASVTVLSLRGGHDAESRALPDVPAVDILDHLAAQGIRAESEHLTGEQIGKMDMLLSRLCDLGADLVVMGAQGPGLLSMMRGSGTHYVLSHMTVPVLMAQKQHTFSRWIKRRKMG</sequence>
<dbReference type="Gene3D" id="3.40.50.12370">
    <property type="match status" value="1"/>
</dbReference>
<name>A0A1H6JC82_MAGFU</name>
<feature type="domain" description="UspA" evidence="2">
    <location>
        <begin position="173"/>
        <end position="269"/>
    </location>
</feature>
<reference evidence="4" key="1">
    <citation type="submission" date="2016-10" db="EMBL/GenBank/DDBJ databases">
        <authorList>
            <person name="Varghese N."/>
            <person name="Submissions S."/>
        </authorList>
    </citation>
    <scope>NUCLEOTIDE SEQUENCE [LARGE SCALE GENOMIC DNA]</scope>
    <source>
        <strain evidence="4">DSM 13234</strain>
    </source>
</reference>
<evidence type="ECO:0000259" key="2">
    <source>
        <dbReference type="Pfam" id="PF00582"/>
    </source>
</evidence>
<keyword evidence="4" id="KW-1185">Reference proteome</keyword>
<dbReference type="Proteomes" id="UP000182983">
    <property type="component" value="Unassembled WGS sequence"/>
</dbReference>
<gene>
    <name evidence="3" type="ORF">SAMN04244559_02981</name>
</gene>
<dbReference type="InterPro" id="IPR006016">
    <property type="entry name" value="UspA"/>
</dbReference>
<evidence type="ECO:0000313" key="4">
    <source>
        <dbReference type="Proteomes" id="UP000182983"/>
    </source>
</evidence>
<evidence type="ECO:0000256" key="1">
    <source>
        <dbReference type="ARBA" id="ARBA00008791"/>
    </source>
</evidence>